<dbReference type="Proteomes" id="UP000065220">
    <property type="component" value="Chromosome"/>
</dbReference>
<comment type="cofactor">
    <cofactor evidence="1">
        <name>Zn(2+)</name>
        <dbReference type="ChEBI" id="CHEBI:29105"/>
    </cofactor>
</comment>
<evidence type="ECO:0000259" key="13">
    <source>
        <dbReference type="Pfam" id="PF02163"/>
    </source>
</evidence>
<feature type="transmembrane region" description="Helical" evidence="12">
    <location>
        <begin position="20"/>
        <end position="38"/>
    </location>
</feature>
<gene>
    <name evidence="14" type="ORF">AXF14_11300</name>
</gene>
<dbReference type="EMBL" id="CP014228">
    <property type="protein sequence ID" value="AMD88052.1"/>
    <property type="molecule type" value="Genomic_DNA"/>
</dbReference>
<keyword evidence="11 12" id="KW-0472">Membrane</keyword>
<feature type="domain" description="Peptidase M50" evidence="13">
    <location>
        <begin position="144"/>
        <end position="184"/>
    </location>
</feature>
<dbReference type="Pfam" id="PF02163">
    <property type="entry name" value="Peptidase_M50"/>
    <property type="match status" value="1"/>
</dbReference>
<dbReference type="PANTHER" id="PTHR39188:SF3">
    <property type="entry name" value="STAGE IV SPORULATION PROTEIN FB"/>
    <property type="match status" value="1"/>
</dbReference>
<evidence type="ECO:0000256" key="11">
    <source>
        <dbReference type="ARBA" id="ARBA00023136"/>
    </source>
</evidence>
<evidence type="ECO:0000256" key="10">
    <source>
        <dbReference type="ARBA" id="ARBA00023049"/>
    </source>
</evidence>
<comment type="subcellular location">
    <subcellularLocation>
        <location evidence="2">Membrane</location>
        <topology evidence="2">Multi-pass membrane protein</topology>
    </subcellularLocation>
</comment>
<protein>
    <submittedName>
        <fullName evidence="14">Peptidase M50</fullName>
    </submittedName>
</protein>
<feature type="transmembrane region" description="Helical" evidence="12">
    <location>
        <begin position="45"/>
        <end position="70"/>
    </location>
</feature>
<feature type="transmembrane region" description="Helical" evidence="12">
    <location>
        <begin position="112"/>
        <end position="129"/>
    </location>
</feature>
<dbReference type="GO" id="GO:0016020">
    <property type="term" value="C:membrane"/>
    <property type="evidence" value="ECO:0007669"/>
    <property type="project" value="UniProtKB-SubCell"/>
</dbReference>
<feature type="transmembrane region" description="Helical" evidence="12">
    <location>
        <begin position="141"/>
        <end position="163"/>
    </location>
</feature>
<evidence type="ECO:0000256" key="7">
    <source>
        <dbReference type="ARBA" id="ARBA00022801"/>
    </source>
</evidence>
<sequence>MPSTNAQQGWVLGRIGGAPVVVAPTSAILGLIIAASWFPLVQSSLIGAGLATVLLVVLGTVLGVAVSVMLHELAHGLTGTALGRRPVRYELYLWGGQTTFGPARGWRPWKDVLTSLAGPATNLLLWFLLRRLVDASASLPYEAAFTIWAVGWVNLALAVFNALPGLPLDGGHALAALVEQVTGSATWGLRTAAVGGLLVVVGVAWHWVLEPLVLAGQRPDGFGLILAVMVAWPIAQTSWRVLGLGRGGSRAARRLDLTTLMQPVAVLPAAVPLTAVRERLDAGAGLVLVVDGERLLGTVDDVGLAALGSLDESAVAAGAVCTVLPQAAVSSATQGEAAAEAMRRARAVSRWLVVTQGGSAVGAVPTGAR</sequence>
<dbReference type="InterPro" id="IPR008915">
    <property type="entry name" value="Peptidase_M50"/>
</dbReference>
<organism evidence="14 15">
    <name type="scientific">Actinomyces radicidentis</name>
    <dbReference type="NCBI Taxonomy" id="111015"/>
    <lineage>
        <taxon>Bacteria</taxon>
        <taxon>Bacillati</taxon>
        <taxon>Actinomycetota</taxon>
        <taxon>Actinomycetes</taxon>
        <taxon>Actinomycetales</taxon>
        <taxon>Actinomycetaceae</taxon>
        <taxon>Actinomyces</taxon>
    </lineage>
</organism>
<keyword evidence="6" id="KW-0479">Metal-binding</keyword>
<reference evidence="15" key="1">
    <citation type="submission" date="2016-02" db="EMBL/GenBank/DDBJ databases">
        <authorList>
            <person name="Holder M.E."/>
            <person name="Ajami N.J."/>
            <person name="Petrosino J.F."/>
        </authorList>
    </citation>
    <scope>NUCLEOTIDE SEQUENCE [LARGE SCALE GENOMIC DNA]</scope>
    <source>
        <strain evidence="15">CCUG 36733</strain>
    </source>
</reference>
<evidence type="ECO:0000313" key="14">
    <source>
        <dbReference type="EMBL" id="AMD88052.1"/>
    </source>
</evidence>
<keyword evidence="5 12" id="KW-0812">Transmembrane</keyword>
<keyword evidence="4" id="KW-0645">Protease</keyword>
<dbReference type="GO" id="GO:0008237">
    <property type="term" value="F:metallopeptidase activity"/>
    <property type="evidence" value="ECO:0007669"/>
    <property type="project" value="UniProtKB-KW"/>
</dbReference>
<proteinExistence type="inferred from homology"/>
<evidence type="ECO:0000313" key="15">
    <source>
        <dbReference type="Proteomes" id="UP000065220"/>
    </source>
</evidence>
<dbReference type="GO" id="GO:0006508">
    <property type="term" value="P:proteolysis"/>
    <property type="evidence" value="ECO:0007669"/>
    <property type="project" value="UniProtKB-KW"/>
</dbReference>
<dbReference type="RefSeq" id="WP_067943294.1">
    <property type="nucleotide sequence ID" value="NZ_CP014228.1"/>
</dbReference>
<keyword evidence="8" id="KW-0862">Zinc</keyword>
<dbReference type="PANTHER" id="PTHR39188">
    <property type="entry name" value="MEMBRANE-ASSOCIATED ZINC METALLOPROTEASE M50B"/>
    <property type="match status" value="1"/>
</dbReference>
<evidence type="ECO:0000256" key="3">
    <source>
        <dbReference type="ARBA" id="ARBA00007931"/>
    </source>
</evidence>
<dbReference type="OrthoDB" id="9781963at2"/>
<dbReference type="AlphaFoldDB" id="A0A0X8JG96"/>
<keyword evidence="9 12" id="KW-1133">Transmembrane helix</keyword>
<accession>A0A0X8JG96</accession>
<evidence type="ECO:0000256" key="6">
    <source>
        <dbReference type="ARBA" id="ARBA00022723"/>
    </source>
</evidence>
<name>A0A0X8JG96_ACTRD</name>
<evidence type="ECO:0000256" key="9">
    <source>
        <dbReference type="ARBA" id="ARBA00022989"/>
    </source>
</evidence>
<evidence type="ECO:0000256" key="12">
    <source>
        <dbReference type="SAM" id="Phobius"/>
    </source>
</evidence>
<feature type="transmembrane region" description="Helical" evidence="12">
    <location>
        <begin position="221"/>
        <end position="239"/>
    </location>
</feature>
<keyword evidence="15" id="KW-1185">Reference proteome</keyword>
<keyword evidence="7" id="KW-0378">Hydrolase</keyword>
<keyword evidence="10" id="KW-0482">Metalloprotease</keyword>
<evidence type="ECO:0000256" key="4">
    <source>
        <dbReference type="ARBA" id="ARBA00022670"/>
    </source>
</evidence>
<dbReference type="KEGG" id="ard:AXF14_11300"/>
<evidence type="ECO:0000256" key="1">
    <source>
        <dbReference type="ARBA" id="ARBA00001947"/>
    </source>
</evidence>
<dbReference type="STRING" id="111015.AXF14_11300"/>
<evidence type="ECO:0000256" key="8">
    <source>
        <dbReference type="ARBA" id="ARBA00022833"/>
    </source>
</evidence>
<evidence type="ECO:0000256" key="2">
    <source>
        <dbReference type="ARBA" id="ARBA00004141"/>
    </source>
</evidence>
<evidence type="ECO:0000256" key="5">
    <source>
        <dbReference type="ARBA" id="ARBA00022692"/>
    </source>
</evidence>
<comment type="similarity">
    <text evidence="3">Belongs to the peptidase M50B family.</text>
</comment>
<dbReference type="GO" id="GO:0046872">
    <property type="term" value="F:metal ion binding"/>
    <property type="evidence" value="ECO:0007669"/>
    <property type="project" value="UniProtKB-KW"/>
</dbReference>
<feature type="transmembrane region" description="Helical" evidence="12">
    <location>
        <begin position="187"/>
        <end position="209"/>
    </location>
</feature>